<dbReference type="EMBL" id="HACG01000034">
    <property type="protein sequence ID" value="CEK46899.1"/>
    <property type="molecule type" value="Transcribed_RNA"/>
</dbReference>
<gene>
    <name evidence="1" type="primary">ORF89</name>
</gene>
<organism evidence="1">
    <name type="scientific">Arion vulgaris</name>
    <dbReference type="NCBI Taxonomy" id="1028688"/>
    <lineage>
        <taxon>Eukaryota</taxon>
        <taxon>Metazoa</taxon>
        <taxon>Spiralia</taxon>
        <taxon>Lophotrochozoa</taxon>
        <taxon>Mollusca</taxon>
        <taxon>Gastropoda</taxon>
        <taxon>Heterobranchia</taxon>
        <taxon>Euthyneura</taxon>
        <taxon>Panpulmonata</taxon>
        <taxon>Eupulmonata</taxon>
        <taxon>Stylommatophora</taxon>
        <taxon>Helicina</taxon>
        <taxon>Arionoidea</taxon>
        <taxon>Arionidae</taxon>
        <taxon>Arion</taxon>
    </lineage>
</organism>
<feature type="non-terminal residue" evidence="1">
    <location>
        <position position="71"/>
    </location>
</feature>
<sequence length="71" mass="7785">EDEYGLNMSQSSYGSQYEAVIDPDGYAVPNVFLRLPGTKRLSIKDDNLQDILSPKEFLTRINGSAGEDSSA</sequence>
<dbReference type="AlphaFoldDB" id="A0A0B6XSM9"/>
<proteinExistence type="predicted"/>
<feature type="non-terminal residue" evidence="1">
    <location>
        <position position="1"/>
    </location>
</feature>
<accession>A0A0B6XSM9</accession>
<reference evidence="1" key="1">
    <citation type="submission" date="2014-12" db="EMBL/GenBank/DDBJ databases">
        <title>Insight into the proteome of Arion vulgaris.</title>
        <authorList>
            <person name="Aradska J."/>
            <person name="Bulat T."/>
            <person name="Smidak R."/>
            <person name="Sarate P."/>
            <person name="Gangsoo J."/>
            <person name="Sialana F."/>
            <person name="Bilban M."/>
            <person name="Lubec G."/>
        </authorList>
    </citation>
    <scope>NUCLEOTIDE SEQUENCE</scope>
    <source>
        <tissue evidence="1">Skin</tissue>
    </source>
</reference>
<evidence type="ECO:0000313" key="1">
    <source>
        <dbReference type="EMBL" id="CEK46899.1"/>
    </source>
</evidence>
<name>A0A0B6XSM9_9EUPU</name>
<protein>
    <submittedName>
        <fullName evidence="1">Uncharacterized protein</fullName>
    </submittedName>
</protein>